<dbReference type="OrthoDB" id="58416at2759"/>
<organism evidence="3 4">
    <name type="scientific">Macrophomina phaseolina (strain MS6)</name>
    <name type="common">Charcoal rot fungus</name>
    <dbReference type="NCBI Taxonomy" id="1126212"/>
    <lineage>
        <taxon>Eukaryota</taxon>
        <taxon>Fungi</taxon>
        <taxon>Dikarya</taxon>
        <taxon>Ascomycota</taxon>
        <taxon>Pezizomycotina</taxon>
        <taxon>Dothideomycetes</taxon>
        <taxon>Dothideomycetes incertae sedis</taxon>
        <taxon>Botryosphaeriales</taxon>
        <taxon>Botryosphaeriaceae</taxon>
        <taxon>Macrophomina</taxon>
    </lineage>
</organism>
<name>K2S8S4_MACPH</name>
<dbReference type="CDD" id="cd12108">
    <property type="entry name" value="Hr-like"/>
    <property type="match status" value="1"/>
</dbReference>
<proteinExistence type="predicted"/>
<dbReference type="Proteomes" id="UP000007129">
    <property type="component" value="Unassembled WGS sequence"/>
</dbReference>
<feature type="domain" description="Hemerythrin-like" evidence="2">
    <location>
        <begin position="70"/>
        <end position="191"/>
    </location>
</feature>
<dbReference type="PANTHER" id="PTHR38048:SF2">
    <property type="entry name" value="HEMERYTHRIN-LIKE DOMAIN-CONTAINING PROTEIN"/>
    <property type="match status" value="1"/>
</dbReference>
<dbReference type="InterPro" id="IPR053206">
    <property type="entry name" value="Dimeric_xanthone_biosynth"/>
</dbReference>
<keyword evidence="1" id="KW-0732">Signal</keyword>
<dbReference type="InParanoid" id="K2S8S4"/>
<reference evidence="3 4" key="1">
    <citation type="journal article" date="2012" name="BMC Genomics">
        <title>Tools to kill: Genome of one of the most destructive plant pathogenic fungi Macrophomina phaseolina.</title>
        <authorList>
            <person name="Islam M.S."/>
            <person name="Haque M.S."/>
            <person name="Islam M.M."/>
            <person name="Emdad E.M."/>
            <person name="Halim A."/>
            <person name="Hossen Q.M.M."/>
            <person name="Hossain M.Z."/>
            <person name="Ahmed B."/>
            <person name="Rahim S."/>
            <person name="Rahman M.S."/>
            <person name="Alam M.M."/>
            <person name="Hou S."/>
            <person name="Wan X."/>
            <person name="Saito J.A."/>
            <person name="Alam M."/>
        </authorList>
    </citation>
    <scope>NUCLEOTIDE SEQUENCE [LARGE SCALE GENOMIC DNA]</scope>
    <source>
        <strain evidence="3 4">MS6</strain>
    </source>
</reference>
<dbReference type="VEuPathDB" id="FungiDB:MPH_09546"/>
<evidence type="ECO:0000256" key="1">
    <source>
        <dbReference type="SAM" id="SignalP"/>
    </source>
</evidence>
<gene>
    <name evidence="3" type="ORF">MPH_09546</name>
</gene>
<dbReference type="PANTHER" id="PTHR38048">
    <property type="entry name" value="EXPRESSED PROTEIN"/>
    <property type="match status" value="1"/>
</dbReference>
<comment type="caution">
    <text evidence="3">The sequence shown here is derived from an EMBL/GenBank/DDBJ whole genome shotgun (WGS) entry which is preliminary data.</text>
</comment>
<sequence length="305" mass="34058">MHPSQSRLLTTFLALGLALLCARLPASMSAIASSIPAGQPWADGPCPLIPTPQYATKKEDIWTKGATHMALLHNAILRGFNTVYLQAPHIKEADKPDFVGYSLAWFRFVKSHHDDEEAELFPKVEDVLKEKGIWDETHKEHESFLEGLAAFNTYLTSLASPSAFDGKELVRIMDTFREPFNNHFHAEIKTIASFADLPSAPAENSPEAENASATFKTWGKKTLTKAGMTDVVPFCLLNLDRTYEEGMWATWPPMPAPIRWMMVNVFGSWNWGWWRFSSCDSAGNPQPLYALQDGQGAAGQKKEEL</sequence>
<dbReference type="STRING" id="1126212.K2S8S4"/>
<dbReference type="Pfam" id="PF01814">
    <property type="entry name" value="Hemerythrin"/>
    <property type="match status" value="1"/>
</dbReference>
<dbReference type="AlphaFoldDB" id="K2S8S4"/>
<dbReference type="EMBL" id="AHHD01000414">
    <property type="protein sequence ID" value="EKG13265.1"/>
    <property type="molecule type" value="Genomic_DNA"/>
</dbReference>
<accession>K2S8S4</accession>
<dbReference type="eggNOG" id="ENOG502SHZ8">
    <property type="taxonomic scope" value="Eukaryota"/>
</dbReference>
<evidence type="ECO:0000259" key="2">
    <source>
        <dbReference type="Pfam" id="PF01814"/>
    </source>
</evidence>
<evidence type="ECO:0000313" key="4">
    <source>
        <dbReference type="Proteomes" id="UP000007129"/>
    </source>
</evidence>
<dbReference type="Gene3D" id="1.20.120.520">
    <property type="entry name" value="nmb1532 protein domain like"/>
    <property type="match status" value="1"/>
</dbReference>
<dbReference type="HOGENOM" id="CLU_066708_0_0_1"/>
<feature type="chain" id="PRO_5003864364" description="Hemerythrin-like domain-containing protein" evidence="1">
    <location>
        <begin position="30"/>
        <end position="305"/>
    </location>
</feature>
<feature type="signal peptide" evidence="1">
    <location>
        <begin position="1"/>
        <end position="29"/>
    </location>
</feature>
<evidence type="ECO:0000313" key="3">
    <source>
        <dbReference type="EMBL" id="EKG13265.1"/>
    </source>
</evidence>
<protein>
    <recommendedName>
        <fullName evidence="2">Hemerythrin-like domain-containing protein</fullName>
    </recommendedName>
</protein>
<dbReference type="InterPro" id="IPR012312">
    <property type="entry name" value="Hemerythrin-like"/>
</dbReference>